<evidence type="ECO:0000256" key="1">
    <source>
        <dbReference type="RuleBase" id="RU367103"/>
    </source>
</evidence>
<dbReference type="GO" id="GO:0106050">
    <property type="term" value="F:tRNA 2'-O-methyltransferase activity"/>
    <property type="evidence" value="ECO:0007669"/>
    <property type="project" value="UniProtKB-UniRule"/>
</dbReference>
<comment type="catalytic activity">
    <reaction evidence="1">
        <text>cytidine(4) in tRNA(Pro) + S-adenosyl-L-methionine = 2'-O-methylcytidine(4) in tRNA(Pro) + S-adenosyl-L-homocysteine + H(+)</text>
        <dbReference type="Rhea" id="RHEA:32767"/>
        <dbReference type="Rhea" id="RHEA-COMP:10397"/>
        <dbReference type="Rhea" id="RHEA-COMP:10398"/>
        <dbReference type="ChEBI" id="CHEBI:15378"/>
        <dbReference type="ChEBI" id="CHEBI:57856"/>
        <dbReference type="ChEBI" id="CHEBI:59789"/>
        <dbReference type="ChEBI" id="CHEBI:74495"/>
        <dbReference type="ChEBI" id="CHEBI:82748"/>
        <dbReference type="EC" id="2.1.1.225"/>
    </reaction>
</comment>
<keyword evidence="1 3" id="KW-0489">Methyltransferase</keyword>
<dbReference type="EMBL" id="KQ976401">
    <property type="protein sequence ID" value="KYM92565.1"/>
    <property type="molecule type" value="Genomic_DNA"/>
</dbReference>
<keyword evidence="1" id="KW-0949">S-adenosyl-L-methionine</keyword>
<dbReference type="EC" id="2.1.1.225" evidence="1"/>
<evidence type="ECO:0000259" key="2">
    <source>
        <dbReference type="Pfam" id="PF05206"/>
    </source>
</evidence>
<accession>A0A195BWA5</accession>
<name>A0A195BWA5_9HYME</name>
<organism evidence="3 4">
    <name type="scientific">Atta colombica</name>
    <dbReference type="NCBI Taxonomy" id="520822"/>
    <lineage>
        <taxon>Eukaryota</taxon>
        <taxon>Metazoa</taxon>
        <taxon>Ecdysozoa</taxon>
        <taxon>Arthropoda</taxon>
        <taxon>Hexapoda</taxon>
        <taxon>Insecta</taxon>
        <taxon>Pterygota</taxon>
        <taxon>Neoptera</taxon>
        <taxon>Endopterygota</taxon>
        <taxon>Hymenoptera</taxon>
        <taxon>Apocrita</taxon>
        <taxon>Aculeata</taxon>
        <taxon>Formicoidea</taxon>
        <taxon>Formicidae</taxon>
        <taxon>Myrmicinae</taxon>
        <taxon>Atta</taxon>
    </lineage>
</organism>
<gene>
    <name evidence="3" type="ORF">ALC53_01021</name>
</gene>
<dbReference type="Proteomes" id="UP000078540">
    <property type="component" value="Unassembled WGS sequence"/>
</dbReference>
<keyword evidence="1" id="KW-0863">Zinc-finger</keyword>
<dbReference type="InterPro" id="IPR039044">
    <property type="entry name" value="Trm13"/>
</dbReference>
<dbReference type="STRING" id="520822.A0A195BWA5"/>
<reference evidence="3 4" key="1">
    <citation type="submission" date="2015-09" db="EMBL/GenBank/DDBJ databases">
        <title>Atta colombica WGS genome.</title>
        <authorList>
            <person name="Nygaard S."/>
            <person name="Hu H."/>
            <person name="Boomsma J."/>
            <person name="Zhang G."/>
        </authorList>
    </citation>
    <scope>NUCLEOTIDE SEQUENCE [LARGE SCALE GENOMIC DNA]</scope>
    <source>
        <strain evidence="3">Treedump-2</strain>
        <tissue evidence="3">Whole body</tissue>
    </source>
</reference>
<dbReference type="PANTHER" id="PTHR12998:SF0">
    <property type="entry name" value="TRNA:M(4)X MODIFICATION ENZYME TRM13 HOMOLOG"/>
    <property type="match status" value="1"/>
</dbReference>
<sequence length="390" mass="44102">MFRFGARPVFKPMRQDETRRDATMRMRASERPNILQSDSTCYRSKLTKHLGVCNVKRRLDAQPTFVVEGTNLDDESIETPPRVPLSQLDVSIIRMVIRKIHAAYGMIKLSAFKPQGLHVKYKLNDETSGNKVRKHLLQNASLLGHLEQANLVQDDTCFIEFGAGKAQLTYWLGQIIKDKSNSCILLIDRSSHRHKSDNKLKREESHFAVKRIRADIADLQLNQISEIQPIKYKVGIAKHLCGTATDLAIRCLVKSMNSEPKVNVRGLILAFCCHHKCEYSSYVGRKYLQQCGFTADEFPVLCSIVSWATCGCRLKSNINLPSDATSDTANKISSKLDEREVIGRKAKTLLNWGRLVFLKSVGFQAELLYYISTDISLENMCVVATRECSS</sequence>
<dbReference type="InterPro" id="IPR007871">
    <property type="entry name" value="Methyltransferase_TRM13"/>
</dbReference>
<dbReference type="PANTHER" id="PTHR12998">
    <property type="entry name" value="TRNA:M(4)X MODIFICATION ENZYME TRM13 HOMOLOG"/>
    <property type="match status" value="1"/>
</dbReference>
<dbReference type="AlphaFoldDB" id="A0A195BWA5"/>
<dbReference type="Pfam" id="PF05206">
    <property type="entry name" value="TRM13"/>
    <property type="match status" value="1"/>
</dbReference>
<comment type="function">
    <text evidence="1">tRNA methylase which 2'-O-methylates cytidine(4) in tRNA(Pro) and tRNA(Gly)(GCC), and adenosine(4) in tRNA(His).</text>
</comment>
<comment type="catalytic activity">
    <reaction evidence="1">
        <text>cytidine(4) in tRNA(Gly)(GCC) + S-adenosyl-L-methionine = 2'-O-methylcytidine(4) in tRNA(Gly)(GCC) + S-adenosyl-L-homocysteine + H(+)</text>
        <dbReference type="Rhea" id="RHEA:43192"/>
        <dbReference type="Rhea" id="RHEA-COMP:10399"/>
        <dbReference type="Rhea" id="RHEA-COMP:10400"/>
        <dbReference type="ChEBI" id="CHEBI:15378"/>
        <dbReference type="ChEBI" id="CHEBI:57856"/>
        <dbReference type="ChEBI" id="CHEBI:59789"/>
        <dbReference type="ChEBI" id="CHEBI:74495"/>
        <dbReference type="ChEBI" id="CHEBI:82748"/>
        <dbReference type="EC" id="2.1.1.225"/>
    </reaction>
</comment>
<keyword evidence="1" id="KW-0479">Metal-binding</keyword>
<keyword evidence="1 3" id="KW-0808">Transferase</keyword>
<keyword evidence="1" id="KW-0819">tRNA processing</keyword>
<keyword evidence="1" id="KW-0862">Zinc</keyword>
<dbReference type="GO" id="GO:0030488">
    <property type="term" value="P:tRNA methylation"/>
    <property type="evidence" value="ECO:0007669"/>
    <property type="project" value="InterPro"/>
</dbReference>
<evidence type="ECO:0000313" key="3">
    <source>
        <dbReference type="EMBL" id="KYM92565.1"/>
    </source>
</evidence>
<proteinExistence type="inferred from homology"/>
<protein>
    <recommendedName>
        <fullName evidence="1">tRNA:m(4)X modification enzyme TRM13</fullName>
        <ecNumber evidence="1">2.1.1.225</ecNumber>
    </recommendedName>
</protein>
<keyword evidence="4" id="KW-1185">Reference proteome</keyword>
<dbReference type="GO" id="GO:0008270">
    <property type="term" value="F:zinc ion binding"/>
    <property type="evidence" value="ECO:0007669"/>
    <property type="project" value="UniProtKB-KW"/>
</dbReference>
<comment type="catalytic activity">
    <reaction evidence="1">
        <text>adenosine(4) in tRNA(His) + S-adenosyl-L-methionine = 2'-O-methyladenosine(4) in tRNA(His) + S-adenosyl-L-homocysteine + H(+)</text>
        <dbReference type="Rhea" id="RHEA:43196"/>
        <dbReference type="Rhea" id="RHEA-COMP:10401"/>
        <dbReference type="Rhea" id="RHEA-COMP:10402"/>
        <dbReference type="ChEBI" id="CHEBI:15378"/>
        <dbReference type="ChEBI" id="CHEBI:57856"/>
        <dbReference type="ChEBI" id="CHEBI:59789"/>
        <dbReference type="ChEBI" id="CHEBI:74411"/>
        <dbReference type="ChEBI" id="CHEBI:74477"/>
        <dbReference type="EC" id="2.1.1.225"/>
    </reaction>
</comment>
<comment type="similarity">
    <text evidence="1">Belongs to the methyltransferase TRM13 family.</text>
</comment>
<feature type="domain" description="Methyltransferase TRM13" evidence="2">
    <location>
        <begin position="138"/>
        <end position="384"/>
    </location>
</feature>
<evidence type="ECO:0000313" key="4">
    <source>
        <dbReference type="Proteomes" id="UP000078540"/>
    </source>
</evidence>